<dbReference type="EMBL" id="JBFOLJ010000006">
    <property type="protein sequence ID" value="KAL2528820.1"/>
    <property type="molecule type" value="Genomic_DNA"/>
</dbReference>
<gene>
    <name evidence="1" type="ORF">Fot_21421</name>
</gene>
<evidence type="ECO:0000313" key="1">
    <source>
        <dbReference type="EMBL" id="KAL2528820.1"/>
    </source>
</evidence>
<dbReference type="InterPro" id="IPR010255">
    <property type="entry name" value="Haem_peroxidase_sf"/>
</dbReference>
<reference evidence="2" key="1">
    <citation type="submission" date="2024-07" db="EMBL/GenBank/DDBJ databases">
        <title>Two chromosome-level genome assemblies of Korean endemic species Abeliophyllum distichum and Forsythia ovata (Oleaceae).</title>
        <authorList>
            <person name="Jang H."/>
        </authorList>
    </citation>
    <scope>NUCLEOTIDE SEQUENCE [LARGE SCALE GENOMIC DNA]</scope>
</reference>
<name>A0ABD1UUS7_9LAMI</name>
<dbReference type="InterPro" id="IPR037120">
    <property type="entry name" value="Haem_peroxidase_sf_animal"/>
</dbReference>
<dbReference type="Gene3D" id="1.10.640.10">
    <property type="entry name" value="Haem peroxidase domain superfamily, animal type"/>
    <property type="match status" value="1"/>
</dbReference>
<dbReference type="AlphaFoldDB" id="A0ABD1UUS7"/>
<proteinExistence type="predicted"/>
<protein>
    <submittedName>
        <fullName evidence="1">Uncharacterized protein</fullName>
    </submittedName>
</protein>
<comment type="caution">
    <text evidence="1">The sequence shown here is derived from an EMBL/GenBank/DDBJ whole genome shotgun (WGS) entry which is preliminary data.</text>
</comment>
<evidence type="ECO:0000313" key="2">
    <source>
        <dbReference type="Proteomes" id="UP001604277"/>
    </source>
</evidence>
<organism evidence="1 2">
    <name type="scientific">Forsythia ovata</name>
    <dbReference type="NCBI Taxonomy" id="205694"/>
    <lineage>
        <taxon>Eukaryota</taxon>
        <taxon>Viridiplantae</taxon>
        <taxon>Streptophyta</taxon>
        <taxon>Embryophyta</taxon>
        <taxon>Tracheophyta</taxon>
        <taxon>Spermatophyta</taxon>
        <taxon>Magnoliopsida</taxon>
        <taxon>eudicotyledons</taxon>
        <taxon>Gunneridae</taxon>
        <taxon>Pentapetalae</taxon>
        <taxon>asterids</taxon>
        <taxon>lamiids</taxon>
        <taxon>Lamiales</taxon>
        <taxon>Oleaceae</taxon>
        <taxon>Forsythieae</taxon>
        <taxon>Forsythia</taxon>
    </lineage>
</organism>
<dbReference type="PANTHER" id="PTHR11903">
    <property type="entry name" value="PROSTAGLANDIN G/H SYNTHASE"/>
    <property type="match status" value="1"/>
</dbReference>
<dbReference type="Proteomes" id="UP001604277">
    <property type="component" value="Unassembled WGS sequence"/>
</dbReference>
<dbReference type="InterPro" id="IPR050783">
    <property type="entry name" value="Oxylipin_biosynth_metab"/>
</dbReference>
<dbReference type="SUPFAM" id="SSF48113">
    <property type="entry name" value="Heme-dependent peroxidases"/>
    <property type="match status" value="1"/>
</dbReference>
<sequence>MEVEKNTVNKWRLFFFCSSNCGYFKWSEGQSIGMYDEGKSSGVSLDKSAAKYEIEDLSRIFKVYGLLEKKFKDTFGHGGAILSDLVGMKKANNHGVPYSLTEEFVGVYRMHSLLPDTLLLRNVDAAPGPNRSPPLEKQYVSFPQYHVWHICYDDLD</sequence>
<keyword evidence="2" id="KW-1185">Reference proteome</keyword>
<accession>A0ABD1UUS7</accession>
<dbReference type="PANTHER" id="PTHR11903:SF11">
    <property type="entry name" value="ALPHA-DIOXYGENASE 1"/>
    <property type="match status" value="1"/>
</dbReference>